<dbReference type="FunFam" id="2.60.40.60:FF:000020">
    <property type="entry name" value="Dachsous cadherin-related 1b"/>
    <property type="match status" value="1"/>
</dbReference>
<feature type="domain" description="Cadherin" evidence="12">
    <location>
        <begin position="1149"/>
        <end position="1267"/>
    </location>
</feature>
<evidence type="ECO:0000256" key="8">
    <source>
        <dbReference type="ARBA" id="ARBA00023180"/>
    </source>
</evidence>
<dbReference type="GO" id="GO:0005509">
    <property type="term" value="F:calcium ion binding"/>
    <property type="evidence" value="ECO:0007669"/>
    <property type="project" value="UniProtKB-UniRule"/>
</dbReference>
<feature type="domain" description="Cadherin" evidence="12">
    <location>
        <begin position="1369"/>
        <end position="1478"/>
    </location>
</feature>
<dbReference type="PANTHER" id="PTHR24026:SF136">
    <property type="entry name" value="PROTOCADHERIN-23"/>
    <property type="match status" value="1"/>
</dbReference>
<keyword evidence="7" id="KW-0472">Membrane</keyword>
<proteinExistence type="predicted"/>
<feature type="chain" id="PRO_5009314414" evidence="11">
    <location>
        <begin position="24"/>
        <end position="1749"/>
    </location>
</feature>
<dbReference type="InterPro" id="IPR002126">
    <property type="entry name" value="Cadherin-like_dom"/>
</dbReference>
<dbReference type="WBParaSite" id="L893_g3715.t1">
    <property type="protein sequence ID" value="L893_g3715.t1"/>
    <property type="gene ID" value="L893_g3715"/>
</dbReference>
<evidence type="ECO:0000256" key="2">
    <source>
        <dbReference type="ARBA" id="ARBA00022692"/>
    </source>
</evidence>
<evidence type="ECO:0000256" key="6">
    <source>
        <dbReference type="ARBA" id="ARBA00022989"/>
    </source>
</evidence>
<feature type="domain" description="Cadherin" evidence="12">
    <location>
        <begin position="356"/>
        <end position="463"/>
    </location>
</feature>
<feature type="domain" description="Cadherin" evidence="12">
    <location>
        <begin position="1593"/>
        <end position="1704"/>
    </location>
</feature>
<dbReference type="SMART" id="SM00112">
    <property type="entry name" value="CA"/>
    <property type="match status" value="13"/>
</dbReference>
<feature type="domain" description="Cadherin" evidence="12">
    <location>
        <begin position="1268"/>
        <end position="1368"/>
    </location>
</feature>
<accession>A0A1I8AAX7</accession>
<name>A0A1I8AAX7_9BILA</name>
<dbReference type="InterPro" id="IPR020894">
    <property type="entry name" value="Cadherin_CS"/>
</dbReference>
<evidence type="ECO:0000256" key="1">
    <source>
        <dbReference type="ARBA" id="ARBA00004370"/>
    </source>
</evidence>
<dbReference type="InterPro" id="IPR015919">
    <property type="entry name" value="Cadherin-like_sf"/>
</dbReference>
<keyword evidence="8" id="KW-0325">Glycoprotein</keyword>
<keyword evidence="6" id="KW-1133">Transmembrane helix</keyword>
<evidence type="ECO:0000313" key="14">
    <source>
        <dbReference type="WBParaSite" id="L893_g3715.t1"/>
    </source>
</evidence>
<dbReference type="Proteomes" id="UP000095287">
    <property type="component" value="Unplaced"/>
</dbReference>
<evidence type="ECO:0000256" key="7">
    <source>
        <dbReference type="ARBA" id="ARBA00023136"/>
    </source>
</evidence>
<feature type="domain" description="Cadherin" evidence="12">
    <location>
        <begin position="807"/>
        <end position="917"/>
    </location>
</feature>
<dbReference type="GO" id="GO:0007156">
    <property type="term" value="P:homophilic cell adhesion via plasma membrane adhesion molecules"/>
    <property type="evidence" value="ECO:0007669"/>
    <property type="project" value="InterPro"/>
</dbReference>
<reference evidence="14" key="1">
    <citation type="submission" date="2016-11" db="UniProtKB">
        <authorList>
            <consortium name="WormBaseParasite"/>
        </authorList>
    </citation>
    <scope>IDENTIFICATION</scope>
</reference>
<feature type="domain" description="Cadherin" evidence="12">
    <location>
        <begin position="464"/>
        <end position="579"/>
    </location>
</feature>
<dbReference type="GO" id="GO:0005886">
    <property type="term" value="C:plasma membrane"/>
    <property type="evidence" value="ECO:0007669"/>
    <property type="project" value="InterPro"/>
</dbReference>
<evidence type="ECO:0000256" key="4">
    <source>
        <dbReference type="ARBA" id="ARBA00022837"/>
    </source>
</evidence>
<feature type="region of interest" description="Disordered" evidence="10">
    <location>
        <begin position="230"/>
        <end position="257"/>
    </location>
</feature>
<feature type="domain" description="Cadherin" evidence="12">
    <location>
        <begin position="580"/>
        <end position="683"/>
    </location>
</feature>
<dbReference type="CDD" id="cd11304">
    <property type="entry name" value="Cadherin_repeat"/>
    <property type="match status" value="13"/>
</dbReference>
<dbReference type="FunFam" id="2.60.40.60:FF:000092">
    <property type="entry name" value="Protocadherin 8"/>
    <property type="match status" value="3"/>
</dbReference>
<keyword evidence="2" id="KW-0812">Transmembrane</keyword>
<keyword evidence="5" id="KW-0130">Cell adhesion</keyword>
<dbReference type="GO" id="GO:0007411">
    <property type="term" value="P:axon guidance"/>
    <property type="evidence" value="ECO:0007669"/>
    <property type="project" value="UniProtKB-ARBA"/>
</dbReference>
<dbReference type="PANTHER" id="PTHR24026">
    <property type="entry name" value="FAT ATYPICAL CADHERIN-RELATED"/>
    <property type="match status" value="1"/>
</dbReference>
<dbReference type="Pfam" id="PF00028">
    <property type="entry name" value="Cadherin"/>
    <property type="match status" value="8"/>
</dbReference>
<keyword evidence="11" id="KW-0732">Signal</keyword>
<feature type="domain" description="Cadherin" evidence="12">
    <location>
        <begin position="1042"/>
        <end position="1148"/>
    </location>
</feature>
<organism evidence="13 14">
    <name type="scientific">Steinernema glaseri</name>
    <dbReference type="NCBI Taxonomy" id="37863"/>
    <lineage>
        <taxon>Eukaryota</taxon>
        <taxon>Metazoa</taxon>
        <taxon>Ecdysozoa</taxon>
        <taxon>Nematoda</taxon>
        <taxon>Chromadorea</taxon>
        <taxon>Rhabditida</taxon>
        <taxon>Tylenchina</taxon>
        <taxon>Panagrolaimomorpha</taxon>
        <taxon>Strongyloidoidea</taxon>
        <taxon>Steinernematidae</taxon>
        <taxon>Steinernema</taxon>
    </lineage>
</organism>
<dbReference type="SUPFAM" id="SSF49313">
    <property type="entry name" value="Cadherin-like"/>
    <property type="match status" value="13"/>
</dbReference>
<feature type="domain" description="Cadherin" evidence="12">
    <location>
        <begin position="918"/>
        <end position="1031"/>
    </location>
</feature>
<evidence type="ECO:0000256" key="11">
    <source>
        <dbReference type="SAM" id="SignalP"/>
    </source>
</evidence>
<feature type="domain" description="Cadherin" evidence="12">
    <location>
        <begin position="685"/>
        <end position="803"/>
    </location>
</feature>
<evidence type="ECO:0000313" key="13">
    <source>
        <dbReference type="Proteomes" id="UP000095287"/>
    </source>
</evidence>
<dbReference type="Gene3D" id="2.60.40.60">
    <property type="entry name" value="Cadherins"/>
    <property type="match status" value="12"/>
</dbReference>
<keyword evidence="4 9" id="KW-0106">Calcium</keyword>
<dbReference type="PRINTS" id="PR00205">
    <property type="entry name" value="CADHERIN"/>
</dbReference>
<feature type="domain" description="Cadherin" evidence="12">
    <location>
        <begin position="1478"/>
        <end position="1592"/>
    </location>
</feature>
<sequence length="1749" mass="195855">MLLTASFIYSFLFLLERLSATSQVNIETYRVPHDAPPGWLVVDLAADRHICSPESTISIEHSKYSRLFHLSSLCRLTTNGDLKDLAGLNIPVTVMSTVYDSETPPINTFHYLLLEVQDIDSLRFENTVYATEIRSTASAGTLLEFLRPIQLSEPEKKVDFQLKYPEREEKSFINISTRIDDFGKRFAEVSLVRNASYNDSAILHRFYIVAIAEDGFHVASARIEIVVRPSGGSSHKTHHMSAHTKPSKPPRHRRDHHRRDLGNDIIIELPEGHPLDLLEQRIRLFGDERVILAPVVKDQISVGSDGSIELIAELDYEKTNDIMLSVQIEDGYGNARIQTVLVEVQDVDEPPVFLNVPRPYLAVVPFSRPIGFQVYKFLARDELGLGDADVEYRLINTEPPGMFVVDAKSGAVRTAAKSYTPGDTYQVFVQARDRTRSGNDTATSQDSEIAVLEIYAGDRPPQFFEQKYEVSVPEDTEVQNSVVKIEVHRFKPINEFRSKGPLRYSLFSESNGPGTRELSSFFDIDSETGVVTLKQSLDRDDPSQAKLHKLSVTAHEDGKESSVPLEITVEDVNDNAPTFSQPLYTASAKEDISLGEVILKVQAEDKDAGKNSELIYSIDDRNFTINSKGEISARVRLDADQNREKFFIYRFTVTVMDKGTPPLQGHAQVQIRTENTNDEAPMFMPTRQYTAFVAEDAQGGTPVLQVQAIEPDRDQITYGFMDRFGRESNENELFEIDQDTGLIRLGPNVDSQDLLKVQSPYNLTVFARDDGSCCGFTPGGVTHTSTATVLIGIADVNNNKPEFRDCDTYSQQARIEEGIYRSNPPTIIRVKATDEDSSPNGDIVYSLYYARSQSRKPFTIDPDTGDLRPSPHVIFDREQRAYEEVTVKATDKGDRPLIGFCQFTVQVVDVNDNAPQFDRASYETSISRAARPLTSVVTVYADDSDAPQNAQIFYNILSDDSSGLNHAADYKYFKIMNPNSGEITLMKSIPANKDKFIFNVLASDNGFPEALNSTVQVTVNVHEKQQSAPQWQTSNGCKQTVVVDENMQINSVLFRCHAIAGGSTNNPISYKMTNGVKRGTNIEQKFREFMEKKDGRDWVVVKNMESLDYEQTKNYTLTITATDMRTQVTSDKQFNVIVRDMNDAVPRFTVDRFTGTIDEELTPAEFLAKSNGKPITVVKAEDADSFGPQSDIRYRILGDSRFFRIDEISGGIFPLEKFDRETADTFILDVEARDSMPSSLPGAEGPNKDIVKVQIFVADVNDNAPFFNQTVYETSVPENVDVDTDLITIKASDLDKHSNLKYNIIGQNGGRIPFGIRTDSGAVFVKEPLDFEIQKEYEVKVLVTDGKHNASTHLHIKVSDINDNAPQFVQNRYETTIKEEDGNVPKVLFRLKAIDADQDEKSKMIIYRLEGQGVGEYFSVNRLSGEVNVLKALDRDPPYGVPVWKFVAQAVDDDGHGLIGYADVQVNLEDINDNAPIFPNDMFGKVDENREPGAHGVYVMTASATDYDDPRSDNSKLEYSISVNKLIDGDPVFRIDPNNGKIFAMRKLDRELSSERQFVIEVRASDKGAPAREGAGNVTITVVDVNDNYPYFEKPNYFGAVAETAAVGSAVLSVSALDDDNEAKDNVFTYELLDKDNEYFYMTTDADSSSSTVGVIRVKKPLDFEDPTQRNGFPLDVRVFDGRYYATTHVVLQLEDRNDNPPRLFGPSRVEVKEDVRYKHVLATLKVEDADANDTATLDFFLVLVDMGP</sequence>
<feature type="signal peptide" evidence="11">
    <location>
        <begin position="1"/>
        <end position="23"/>
    </location>
</feature>
<dbReference type="PROSITE" id="PS00232">
    <property type="entry name" value="CADHERIN_1"/>
    <property type="match status" value="6"/>
</dbReference>
<dbReference type="PROSITE" id="PS50268">
    <property type="entry name" value="CADHERIN_2"/>
    <property type="match status" value="13"/>
</dbReference>
<keyword evidence="13" id="KW-1185">Reference proteome</keyword>
<evidence type="ECO:0000256" key="9">
    <source>
        <dbReference type="PROSITE-ProRule" id="PRU00043"/>
    </source>
</evidence>
<keyword evidence="3" id="KW-0677">Repeat</keyword>
<comment type="subcellular location">
    <subcellularLocation>
        <location evidence="1">Membrane</location>
    </subcellularLocation>
</comment>
<evidence type="ECO:0000256" key="5">
    <source>
        <dbReference type="ARBA" id="ARBA00022889"/>
    </source>
</evidence>
<evidence type="ECO:0000256" key="3">
    <source>
        <dbReference type="ARBA" id="ARBA00022737"/>
    </source>
</evidence>
<feature type="compositionally biased region" description="Basic residues" evidence="10">
    <location>
        <begin position="235"/>
        <end position="257"/>
    </location>
</feature>
<protein>
    <submittedName>
        <fullName evidence="14">Cadherin</fullName>
    </submittedName>
</protein>
<feature type="domain" description="Cadherin" evidence="12">
    <location>
        <begin position="300"/>
        <end position="353"/>
    </location>
</feature>
<evidence type="ECO:0000259" key="12">
    <source>
        <dbReference type="PROSITE" id="PS50268"/>
    </source>
</evidence>
<evidence type="ECO:0000256" key="10">
    <source>
        <dbReference type="SAM" id="MobiDB-lite"/>
    </source>
</evidence>